<proteinExistence type="predicted"/>
<dbReference type="Pfam" id="PF12248">
    <property type="entry name" value="Methyltransf_FA"/>
    <property type="match status" value="1"/>
</dbReference>
<keyword evidence="6" id="KW-0732">Signal</keyword>
<dbReference type="SUPFAM" id="SSF90112">
    <property type="entry name" value="Neurotransmitter-gated ion-channel transmembrane pore"/>
    <property type="match status" value="1"/>
</dbReference>
<reference evidence="9" key="1">
    <citation type="journal article" date="2024" name="Gigascience">
        <title>Chromosome-level genome of the poultry shaft louse Menopon gallinae provides insight into the host-switching and adaptive evolution of parasitic lice.</title>
        <authorList>
            <person name="Xu Y."/>
            <person name="Ma L."/>
            <person name="Liu S."/>
            <person name="Liang Y."/>
            <person name="Liu Q."/>
            <person name="He Z."/>
            <person name="Tian L."/>
            <person name="Duan Y."/>
            <person name="Cai W."/>
            <person name="Li H."/>
            <person name="Song F."/>
        </authorList>
    </citation>
    <scope>NUCLEOTIDE SEQUENCE</scope>
    <source>
        <strain evidence="9">Cailab_2023a</strain>
    </source>
</reference>
<feature type="transmembrane region" description="Helical" evidence="5">
    <location>
        <begin position="456"/>
        <end position="474"/>
    </location>
</feature>
<evidence type="ECO:0000256" key="4">
    <source>
        <dbReference type="ARBA" id="ARBA00023136"/>
    </source>
</evidence>
<evidence type="ECO:0000259" key="8">
    <source>
        <dbReference type="Pfam" id="PF12248"/>
    </source>
</evidence>
<accession>A0AAW2I1X5</accession>
<dbReference type="GO" id="GO:0016020">
    <property type="term" value="C:membrane"/>
    <property type="evidence" value="ECO:0007669"/>
    <property type="project" value="UniProtKB-SubCell"/>
</dbReference>
<dbReference type="PANTHER" id="PTHR18945">
    <property type="entry name" value="NEUROTRANSMITTER GATED ION CHANNEL"/>
    <property type="match status" value="1"/>
</dbReference>
<dbReference type="Pfam" id="PF02931">
    <property type="entry name" value="Neur_chan_LBD"/>
    <property type="match status" value="1"/>
</dbReference>
<keyword evidence="2 5" id="KW-0812">Transmembrane</keyword>
<sequence length="555" mass="63814">MDFKWIVLLSVLSETLSEKNLEGCLKQNTYGYGYLELFSVDLLTSPIPKGRAVDPKGHIYIEFYVKAASNAHILLSDSVDSTNVYEIVLGGGNNTFSEIRLGKGKTKKAKKSTKTEQILSADEPRGFWIELDTLGYILVGKIGEDMQILNWKNKNPFQVEYISVSTWANVRGRWYFACHKKLNPVSDRNLTAFERLRNDLFAYYNPTTVPHEEDETDRTVEMNLDVKQFHLDEIHGTLTLIGLSHLKWRDRRLLWDPKDYDGVERLSVSTHRVWAPDVKVLSSFMLAKKSLTRLGRDVIIGNDGTLQWWTPFFSKTFCALSLSNWPFGVHNCSLDFGYLPEPLKLDIKEMTLPKTKTSEWEMREVMKRSEHFDVLPSSNYFAHILVQRRNPAILRNIILPSYICAAVLSLLSFWMDPSSSSKLFLNSGSLSILIITLIGLTEILPKMTSTPEIVRFYSWSVLVMCVPVIVFIGLKYTPDYIKVPGLVVDILDSPVTQTLFCLPQVKSESNDFRQETEFNDTSRLFVLVERLIFWIYFTILVIPFLLNTIIYEQLY</sequence>
<feature type="transmembrane region" description="Helical" evidence="5">
    <location>
        <begin position="423"/>
        <end position="444"/>
    </location>
</feature>
<feature type="transmembrane region" description="Helical" evidence="5">
    <location>
        <begin position="531"/>
        <end position="551"/>
    </location>
</feature>
<keyword evidence="4 5" id="KW-0472">Membrane</keyword>
<organism evidence="9">
    <name type="scientific">Menopon gallinae</name>
    <name type="common">poultry shaft louse</name>
    <dbReference type="NCBI Taxonomy" id="328185"/>
    <lineage>
        <taxon>Eukaryota</taxon>
        <taxon>Metazoa</taxon>
        <taxon>Ecdysozoa</taxon>
        <taxon>Arthropoda</taxon>
        <taxon>Hexapoda</taxon>
        <taxon>Insecta</taxon>
        <taxon>Pterygota</taxon>
        <taxon>Neoptera</taxon>
        <taxon>Paraneoptera</taxon>
        <taxon>Psocodea</taxon>
        <taxon>Troctomorpha</taxon>
        <taxon>Phthiraptera</taxon>
        <taxon>Amblycera</taxon>
        <taxon>Menoponidae</taxon>
        <taxon>Menopon</taxon>
    </lineage>
</organism>
<dbReference type="GO" id="GO:0005230">
    <property type="term" value="F:extracellular ligand-gated monoatomic ion channel activity"/>
    <property type="evidence" value="ECO:0007669"/>
    <property type="project" value="InterPro"/>
</dbReference>
<dbReference type="Gene3D" id="2.70.170.10">
    <property type="entry name" value="Neurotransmitter-gated ion-channel ligand-binding domain"/>
    <property type="match status" value="1"/>
</dbReference>
<protein>
    <submittedName>
        <fullName evidence="9">Uncharacterized protein</fullName>
    </submittedName>
</protein>
<evidence type="ECO:0000256" key="5">
    <source>
        <dbReference type="SAM" id="Phobius"/>
    </source>
</evidence>
<feature type="domain" description="Neurotransmitter-gated ion-channel ligand-binding" evidence="7">
    <location>
        <begin position="194"/>
        <end position="366"/>
    </location>
</feature>
<dbReference type="AlphaFoldDB" id="A0AAW2I1X5"/>
<feature type="domain" description="Farnesoic acid O-methyl transferase" evidence="8">
    <location>
        <begin position="56"/>
        <end position="179"/>
    </location>
</feature>
<dbReference type="InterPro" id="IPR006202">
    <property type="entry name" value="Neur_chan_lig-bd"/>
</dbReference>
<dbReference type="InterPro" id="IPR006201">
    <property type="entry name" value="Neur_channel"/>
</dbReference>
<dbReference type="GO" id="GO:0004888">
    <property type="term" value="F:transmembrane signaling receptor activity"/>
    <property type="evidence" value="ECO:0007669"/>
    <property type="project" value="InterPro"/>
</dbReference>
<evidence type="ECO:0000256" key="1">
    <source>
        <dbReference type="ARBA" id="ARBA00004370"/>
    </source>
</evidence>
<feature type="transmembrane region" description="Helical" evidence="5">
    <location>
        <begin position="397"/>
        <end position="416"/>
    </location>
</feature>
<dbReference type="SUPFAM" id="SSF63712">
    <property type="entry name" value="Nicotinic receptor ligand binding domain-like"/>
    <property type="match status" value="1"/>
</dbReference>
<evidence type="ECO:0000256" key="6">
    <source>
        <dbReference type="SAM" id="SignalP"/>
    </source>
</evidence>
<gene>
    <name evidence="9" type="ORF">PYX00_003330</name>
</gene>
<comment type="subcellular location">
    <subcellularLocation>
        <location evidence="1">Membrane</location>
    </subcellularLocation>
</comment>
<evidence type="ECO:0000313" key="9">
    <source>
        <dbReference type="EMBL" id="KAL0275500.1"/>
    </source>
</evidence>
<comment type="caution">
    <text evidence="9">The sequence shown here is derived from an EMBL/GenBank/DDBJ whole genome shotgun (WGS) entry which is preliminary data.</text>
</comment>
<name>A0AAW2I1X5_9NEOP</name>
<feature type="signal peptide" evidence="6">
    <location>
        <begin position="1"/>
        <end position="17"/>
    </location>
</feature>
<feature type="chain" id="PRO_5043441754" evidence="6">
    <location>
        <begin position="18"/>
        <end position="555"/>
    </location>
</feature>
<keyword evidence="3 5" id="KW-1133">Transmembrane helix</keyword>
<evidence type="ECO:0000259" key="7">
    <source>
        <dbReference type="Pfam" id="PF02931"/>
    </source>
</evidence>
<evidence type="ECO:0000256" key="2">
    <source>
        <dbReference type="ARBA" id="ARBA00022692"/>
    </source>
</evidence>
<evidence type="ECO:0000256" key="3">
    <source>
        <dbReference type="ARBA" id="ARBA00022989"/>
    </source>
</evidence>
<dbReference type="InterPro" id="IPR022041">
    <property type="entry name" value="Methyltransf_FA"/>
</dbReference>
<dbReference type="InterPro" id="IPR036719">
    <property type="entry name" value="Neuro-gated_channel_TM_sf"/>
</dbReference>
<dbReference type="CDD" id="cd18989">
    <property type="entry name" value="LGIC_ECD_cation"/>
    <property type="match status" value="1"/>
</dbReference>
<dbReference type="InterPro" id="IPR036734">
    <property type="entry name" value="Neur_chan_lig-bd_sf"/>
</dbReference>
<dbReference type="EMBL" id="JARGDH010000002">
    <property type="protein sequence ID" value="KAL0275500.1"/>
    <property type="molecule type" value="Genomic_DNA"/>
</dbReference>